<dbReference type="Gene3D" id="3.40.50.20">
    <property type="match status" value="1"/>
</dbReference>
<keyword evidence="2 4" id="KW-0547">Nucleotide-binding</keyword>
<dbReference type="InterPro" id="IPR011761">
    <property type="entry name" value="ATP-grasp"/>
</dbReference>
<dbReference type="InterPro" id="IPR048764">
    <property type="entry name" value="PylC_N"/>
</dbReference>
<evidence type="ECO:0000259" key="5">
    <source>
        <dbReference type="PROSITE" id="PS50975"/>
    </source>
</evidence>
<name>A0A7X5AL93_9GAMM</name>
<dbReference type="GO" id="GO:0016874">
    <property type="term" value="F:ligase activity"/>
    <property type="evidence" value="ECO:0007669"/>
    <property type="project" value="UniProtKB-KW"/>
</dbReference>
<dbReference type="InterPro" id="IPR013815">
    <property type="entry name" value="ATP_grasp_subdomain_1"/>
</dbReference>
<dbReference type="PROSITE" id="PS50975">
    <property type="entry name" value="ATP_GRASP"/>
    <property type="match status" value="1"/>
</dbReference>
<keyword evidence="3 4" id="KW-0067">ATP-binding</keyword>
<dbReference type="Gene3D" id="3.30.470.20">
    <property type="entry name" value="ATP-grasp fold, B domain"/>
    <property type="match status" value="1"/>
</dbReference>
<organism evidence="6 7">
    <name type="scientific">Halomonas icarae</name>
    <dbReference type="NCBI Taxonomy" id="2691040"/>
    <lineage>
        <taxon>Bacteria</taxon>
        <taxon>Pseudomonadati</taxon>
        <taxon>Pseudomonadota</taxon>
        <taxon>Gammaproteobacteria</taxon>
        <taxon>Oceanospirillales</taxon>
        <taxon>Halomonadaceae</taxon>
        <taxon>Halomonas</taxon>
    </lineage>
</organism>
<keyword evidence="7" id="KW-1185">Reference proteome</keyword>
<evidence type="ECO:0000256" key="2">
    <source>
        <dbReference type="ARBA" id="ARBA00022741"/>
    </source>
</evidence>
<dbReference type="AlphaFoldDB" id="A0A7X5AL93"/>
<gene>
    <name evidence="6" type="ORF">GRB80_01980</name>
</gene>
<dbReference type="GO" id="GO:0005524">
    <property type="term" value="F:ATP binding"/>
    <property type="evidence" value="ECO:0007669"/>
    <property type="project" value="UniProtKB-UniRule"/>
</dbReference>
<proteinExistence type="predicted"/>
<protein>
    <submittedName>
        <fullName evidence="6">ATP-grasp domain-containing protein</fullName>
    </submittedName>
</protein>
<evidence type="ECO:0000313" key="7">
    <source>
        <dbReference type="Proteomes" id="UP000448235"/>
    </source>
</evidence>
<evidence type="ECO:0000256" key="3">
    <source>
        <dbReference type="ARBA" id="ARBA00022840"/>
    </source>
</evidence>
<dbReference type="GO" id="GO:0005829">
    <property type="term" value="C:cytosol"/>
    <property type="evidence" value="ECO:0007669"/>
    <property type="project" value="TreeGrafter"/>
</dbReference>
<dbReference type="Pfam" id="PF21360">
    <property type="entry name" value="PylC-like_N"/>
    <property type="match status" value="1"/>
</dbReference>
<accession>A0A7X5AL93</accession>
<feature type="domain" description="ATP-grasp" evidence="5">
    <location>
        <begin position="116"/>
        <end position="307"/>
    </location>
</feature>
<dbReference type="SUPFAM" id="SSF56059">
    <property type="entry name" value="Glutathione synthetase ATP-binding domain-like"/>
    <property type="match status" value="1"/>
</dbReference>
<dbReference type="Proteomes" id="UP000448235">
    <property type="component" value="Unassembled WGS sequence"/>
</dbReference>
<dbReference type="PANTHER" id="PTHR43055">
    <property type="entry name" value="FORMATE-DEPENDENT PHOSPHORIBOSYLGLYCINAMIDE FORMYLTRANSFERASE"/>
    <property type="match status" value="1"/>
</dbReference>
<keyword evidence="1" id="KW-0436">Ligase</keyword>
<evidence type="ECO:0000256" key="1">
    <source>
        <dbReference type="ARBA" id="ARBA00022598"/>
    </source>
</evidence>
<dbReference type="PANTHER" id="PTHR43055:SF1">
    <property type="entry name" value="FORMATE-DEPENDENT PHOSPHORIBOSYLGLYCINAMIDE FORMYLTRANSFERASE"/>
    <property type="match status" value="1"/>
</dbReference>
<dbReference type="EMBL" id="WUTS01000001">
    <property type="protein sequence ID" value="NAW11609.1"/>
    <property type="molecule type" value="Genomic_DNA"/>
</dbReference>
<dbReference type="NCBIfam" id="NF009404">
    <property type="entry name" value="PRK12767.1-3"/>
    <property type="match status" value="1"/>
</dbReference>
<dbReference type="RefSeq" id="WP_161422376.1">
    <property type="nucleotide sequence ID" value="NZ_JARWMY010000014.1"/>
</dbReference>
<dbReference type="Pfam" id="PF15632">
    <property type="entry name" value="ATPgrasp_Ter"/>
    <property type="match status" value="1"/>
</dbReference>
<sequence length="362" mass="39381">MNILFTCAGRRNYLIAYFRHALEGAGRLVAADCSDQATALREADEAVILPRVDAPGYIDELLALCAEKQIALLVPLNDHELPLLAREQARFAALGTRVLVSSLEVIELAADKLATARFAEQIGLLAPKTYHTLEAALTALDCHEIQFPLIIKPRWGSASLGVERVEDRETLVLAWRWSQHRFPALGLRQDAVDGSGLIIQSALPGQEYGLDVVNDLSGRYRATFVKRKLSMRAGETERAITESHPVLEAVGERLAQALGHIGNLDCDLFYDGQRVYLLELNPRFGGGYPFSAEAGADVPAALIAWAQGREPASRWCELRAGVSVAKCDRLVEMVQINRQAEVVSLPGAAEAVVLPSVSGASH</sequence>
<evidence type="ECO:0000256" key="4">
    <source>
        <dbReference type="PROSITE-ProRule" id="PRU00409"/>
    </source>
</evidence>
<evidence type="ECO:0000313" key="6">
    <source>
        <dbReference type="EMBL" id="NAW11609.1"/>
    </source>
</evidence>
<reference evidence="6 7" key="1">
    <citation type="submission" date="2019-12" db="EMBL/GenBank/DDBJ databases">
        <title>Draft genome sequencing of Halomonas icarensis D1-1.</title>
        <authorList>
            <person name="Pandiyan K."/>
            <person name="Kushwaha P."/>
            <person name="Gowdham M."/>
            <person name="Chakdar H."/>
            <person name="Singh A."/>
            <person name="Kumar M."/>
            <person name="Saxena A.K."/>
        </authorList>
    </citation>
    <scope>NUCLEOTIDE SEQUENCE [LARGE SCALE GENOMIC DNA]</scope>
    <source>
        <strain evidence="6 7">D1-1</strain>
    </source>
</reference>
<dbReference type="GO" id="GO:0046872">
    <property type="term" value="F:metal ion binding"/>
    <property type="evidence" value="ECO:0007669"/>
    <property type="project" value="InterPro"/>
</dbReference>
<dbReference type="Gene3D" id="3.30.1490.20">
    <property type="entry name" value="ATP-grasp fold, A domain"/>
    <property type="match status" value="1"/>
</dbReference>
<comment type="caution">
    <text evidence="6">The sequence shown here is derived from an EMBL/GenBank/DDBJ whole genome shotgun (WGS) entry which is preliminary data.</text>
</comment>